<dbReference type="RefSeq" id="WP_252673111.1">
    <property type="nucleotide sequence ID" value="NZ_CP099547.1"/>
</dbReference>
<keyword evidence="7" id="KW-0460">Magnesium</keyword>
<dbReference type="InterPro" id="IPR036135">
    <property type="entry name" value="MoeA_linker/N_sf"/>
</dbReference>
<proteinExistence type="inferred from homology"/>
<keyword evidence="7" id="KW-0808">Transferase</keyword>
<comment type="function">
    <text evidence="1 7">Catalyzes the insertion of molybdate into adenylated molybdopterin with the concomitant release of AMP.</text>
</comment>
<dbReference type="Pfam" id="PF03453">
    <property type="entry name" value="MoeA_N"/>
    <property type="match status" value="1"/>
</dbReference>
<dbReference type="NCBIfam" id="NF045515">
    <property type="entry name" value="Glp_gephyrin"/>
    <property type="match status" value="1"/>
</dbReference>
<comment type="catalytic activity">
    <reaction evidence="6">
        <text>adenylyl-molybdopterin + molybdate = Mo-molybdopterin + AMP + H(+)</text>
        <dbReference type="Rhea" id="RHEA:35047"/>
        <dbReference type="ChEBI" id="CHEBI:15378"/>
        <dbReference type="ChEBI" id="CHEBI:36264"/>
        <dbReference type="ChEBI" id="CHEBI:62727"/>
        <dbReference type="ChEBI" id="CHEBI:71302"/>
        <dbReference type="ChEBI" id="CHEBI:456215"/>
        <dbReference type="EC" id="2.10.1.1"/>
    </reaction>
</comment>
<dbReference type="SUPFAM" id="SSF53218">
    <property type="entry name" value="Molybdenum cofactor biosynthesis proteins"/>
    <property type="match status" value="1"/>
</dbReference>
<dbReference type="InterPro" id="IPR005110">
    <property type="entry name" value="MoeA_linker/N"/>
</dbReference>
<evidence type="ECO:0000256" key="4">
    <source>
        <dbReference type="ARBA" id="ARBA00022505"/>
    </source>
</evidence>
<accession>A0ABY5AGN2</accession>
<dbReference type="EMBL" id="CP099547">
    <property type="protein sequence ID" value="USR79237.1"/>
    <property type="molecule type" value="Genomic_DNA"/>
</dbReference>
<comment type="pathway">
    <text evidence="2 7">Cofactor biosynthesis; molybdopterin biosynthesis.</text>
</comment>
<evidence type="ECO:0000256" key="6">
    <source>
        <dbReference type="ARBA" id="ARBA00047317"/>
    </source>
</evidence>
<dbReference type="EC" id="2.10.1.1" evidence="7"/>
<protein>
    <recommendedName>
        <fullName evidence="7">Molybdopterin molybdenumtransferase</fullName>
        <ecNumber evidence="7">2.10.1.1</ecNumber>
    </recommendedName>
</protein>
<dbReference type="Gene3D" id="2.40.340.10">
    <property type="entry name" value="MoeA, C-terminal, domain IV"/>
    <property type="match status" value="1"/>
</dbReference>
<dbReference type="Gene3D" id="2.170.190.11">
    <property type="entry name" value="Molybdopterin biosynthesis moea protein, domain 3"/>
    <property type="match status" value="1"/>
</dbReference>
<organism evidence="9 10">
    <name type="scientific">Arcanobacterium pinnipediorum</name>
    <dbReference type="NCBI Taxonomy" id="1503041"/>
    <lineage>
        <taxon>Bacteria</taxon>
        <taxon>Bacillati</taxon>
        <taxon>Actinomycetota</taxon>
        <taxon>Actinomycetes</taxon>
        <taxon>Actinomycetales</taxon>
        <taxon>Actinomycetaceae</taxon>
        <taxon>Arcanobacterium</taxon>
    </lineage>
</organism>
<keyword evidence="7" id="KW-0479">Metal-binding</keyword>
<dbReference type="SMART" id="SM00852">
    <property type="entry name" value="MoCF_biosynth"/>
    <property type="match status" value="1"/>
</dbReference>
<evidence type="ECO:0000256" key="7">
    <source>
        <dbReference type="RuleBase" id="RU365090"/>
    </source>
</evidence>
<dbReference type="NCBIfam" id="TIGR00177">
    <property type="entry name" value="molyb_syn"/>
    <property type="match status" value="1"/>
</dbReference>
<dbReference type="InterPro" id="IPR005111">
    <property type="entry name" value="MoeA_C_domain_IV"/>
</dbReference>
<keyword evidence="5 7" id="KW-0501">Molybdenum cofactor biosynthesis</keyword>
<gene>
    <name evidence="9" type="ORF">NG665_07615</name>
</gene>
<sequence length="403" mass="42805">MKSVADHLADCLAIVSPLPAFTVTLHDAVGTILADNVRSLVDLPATNLAGRDGYAVRAADVFGASAAQPVKLPVISEIRADATDAQSIIEGACMRISSGAPMPSNADAVVPIESTDQARAEVLISSGVEPGANIRMQAEDLQAGSIILQAGVRIGSRQVAMLASAGHSRVMVHPRPRVVIMSVGDELQEPGTQARRGRVFDANSHALASAVSDADGDVFRVGSVSDDARQLRDMIEDQLVRADIIITTGGLSYGGGDTVKDVMHQLGDVRFDNVAMSPGRQLGVGRIGNTVVYCLPGNPVSALTNFEVFIRPSLRKMAGHSHIHRQSIRARVLRGWESPRGQREFVRAKVLGNPRDGYQLEPTGDPRRPLITALSAANCLAIVPEDKTEVAVGDELICEVLDR</sequence>
<evidence type="ECO:0000256" key="2">
    <source>
        <dbReference type="ARBA" id="ARBA00005046"/>
    </source>
</evidence>
<dbReference type="InterPro" id="IPR036688">
    <property type="entry name" value="MoeA_C_domain_IV_sf"/>
</dbReference>
<name>A0ABY5AGN2_9ACTO</name>
<keyword evidence="4 7" id="KW-0500">Molybdenum</keyword>
<reference evidence="9" key="1">
    <citation type="submission" date="2022-06" db="EMBL/GenBank/DDBJ databases">
        <title>Complete Genome Sequence of Arcanobacterium pinnipediorum strain DSM 28752 isolated from a harbour seal.</title>
        <authorList>
            <person name="Borowiak M."/>
            <person name="Kreitlow A."/>
            <person name="Alssahen M."/>
            <person name="Malorny B."/>
            <person name="Laemmler C."/>
            <person name="Prenger-Berninghoff E."/>
            <person name="Siebert U."/>
            <person name="Ploetz M."/>
            <person name="Abdulmawjood A."/>
        </authorList>
    </citation>
    <scope>NUCLEOTIDE SEQUENCE</scope>
    <source>
        <strain evidence="9">DSM 28752</strain>
    </source>
</reference>
<feature type="domain" description="MoaB/Mog" evidence="8">
    <location>
        <begin position="179"/>
        <end position="316"/>
    </location>
</feature>
<evidence type="ECO:0000313" key="10">
    <source>
        <dbReference type="Proteomes" id="UP001056109"/>
    </source>
</evidence>
<comment type="similarity">
    <text evidence="3 7">Belongs to the MoeA family.</text>
</comment>
<dbReference type="SUPFAM" id="SSF63867">
    <property type="entry name" value="MoeA C-terminal domain-like"/>
    <property type="match status" value="1"/>
</dbReference>
<keyword evidence="10" id="KW-1185">Reference proteome</keyword>
<dbReference type="InterPro" id="IPR036425">
    <property type="entry name" value="MoaB/Mog-like_dom_sf"/>
</dbReference>
<dbReference type="PANTHER" id="PTHR10192:SF5">
    <property type="entry name" value="GEPHYRIN"/>
    <property type="match status" value="1"/>
</dbReference>
<dbReference type="Gene3D" id="3.40.980.10">
    <property type="entry name" value="MoaB/Mog-like domain"/>
    <property type="match status" value="1"/>
</dbReference>
<dbReference type="CDD" id="cd00887">
    <property type="entry name" value="MoeA"/>
    <property type="match status" value="1"/>
</dbReference>
<dbReference type="InterPro" id="IPR038987">
    <property type="entry name" value="MoeA-like"/>
</dbReference>
<comment type="cofactor">
    <cofactor evidence="7">
        <name>Mg(2+)</name>
        <dbReference type="ChEBI" id="CHEBI:18420"/>
    </cofactor>
</comment>
<evidence type="ECO:0000256" key="1">
    <source>
        <dbReference type="ARBA" id="ARBA00002901"/>
    </source>
</evidence>
<dbReference type="Pfam" id="PF03454">
    <property type="entry name" value="MoeA_C"/>
    <property type="match status" value="1"/>
</dbReference>
<dbReference type="InterPro" id="IPR001453">
    <property type="entry name" value="MoaB/Mog_dom"/>
</dbReference>
<evidence type="ECO:0000313" key="9">
    <source>
        <dbReference type="EMBL" id="USR79237.1"/>
    </source>
</evidence>
<dbReference type="PANTHER" id="PTHR10192">
    <property type="entry name" value="MOLYBDOPTERIN BIOSYNTHESIS PROTEIN"/>
    <property type="match status" value="1"/>
</dbReference>
<dbReference type="Pfam" id="PF00994">
    <property type="entry name" value="MoCF_biosynth"/>
    <property type="match status" value="1"/>
</dbReference>
<evidence type="ECO:0000256" key="5">
    <source>
        <dbReference type="ARBA" id="ARBA00023150"/>
    </source>
</evidence>
<dbReference type="Proteomes" id="UP001056109">
    <property type="component" value="Chromosome"/>
</dbReference>
<evidence type="ECO:0000256" key="3">
    <source>
        <dbReference type="ARBA" id="ARBA00010763"/>
    </source>
</evidence>
<evidence type="ECO:0000259" key="8">
    <source>
        <dbReference type="SMART" id="SM00852"/>
    </source>
</evidence>
<dbReference type="Gene3D" id="3.90.105.10">
    <property type="entry name" value="Molybdopterin biosynthesis moea protein, domain 2"/>
    <property type="match status" value="1"/>
</dbReference>
<dbReference type="SUPFAM" id="SSF63882">
    <property type="entry name" value="MoeA N-terminal region -like"/>
    <property type="match status" value="1"/>
</dbReference>